<organism evidence="2 3">
    <name type="scientific">Aspergillus novoparasiticus</name>
    <dbReference type="NCBI Taxonomy" id="986946"/>
    <lineage>
        <taxon>Eukaryota</taxon>
        <taxon>Fungi</taxon>
        <taxon>Dikarya</taxon>
        <taxon>Ascomycota</taxon>
        <taxon>Pezizomycotina</taxon>
        <taxon>Eurotiomycetes</taxon>
        <taxon>Eurotiomycetidae</taxon>
        <taxon>Eurotiales</taxon>
        <taxon>Aspergillaceae</taxon>
        <taxon>Aspergillus</taxon>
        <taxon>Aspergillus subgen. Circumdati</taxon>
    </lineage>
</organism>
<proteinExistence type="predicted"/>
<reference evidence="2 3" key="1">
    <citation type="submission" date="2019-04" db="EMBL/GenBank/DDBJ databases">
        <title>Fungal friends and foes A comparative genomics study of 23 Aspergillus species from section Flavi.</title>
        <authorList>
            <consortium name="DOE Joint Genome Institute"/>
            <person name="Kjaerbolling I."/>
            <person name="Vesth T.C."/>
            <person name="Frisvad J.C."/>
            <person name="Nybo J.L."/>
            <person name="Theobald S."/>
            <person name="Kildgaard S."/>
            <person name="Petersen T.I."/>
            <person name="Kuo A."/>
            <person name="Sato A."/>
            <person name="Lyhne E.K."/>
            <person name="Kogle M.E."/>
            <person name="Wiebenga A."/>
            <person name="Kun R.S."/>
            <person name="Lubbers R.J."/>
            <person name="Makela M.R."/>
            <person name="Barry K."/>
            <person name="Chovatia M."/>
            <person name="Clum A."/>
            <person name="Daum C."/>
            <person name="Haridas S."/>
            <person name="He G."/>
            <person name="LaButti K."/>
            <person name="Lipzen A."/>
            <person name="Mondo S."/>
            <person name="Pangilinan J."/>
            <person name="Riley R."/>
            <person name="Salamov A."/>
            <person name="Simmons B.A."/>
            <person name="Magnuson J.K."/>
            <person name="Henrissat B."/>
            <person name="Mortensen U.H."/>
            <person name="Larsen T.O."/>
            <person name="De vries R.P."/>
            <person name="Grigoriev I.V."/>
            <person name="Machida M."/>
            <person name="Baker S.E."/>
            <person name="Andersen M.R."/>
        </authorList>
    </citation>
    <scope>NUCLEOTIDE SEQUENCE [LARGE SCALE GENOMIC DNA]</scope>
    <source>
        <strain evidence="2 3">CBS 126849</strain>
    </source>
</reference>
<sequence length="112" mass="12087">MTTFKILITFLAIFMFSIQTVMALPGTTNSVTFSPVHASETGAQKSPAPAEDEHFVPTRKVLPWYLQQAEKMQLLGGKSHVHLFVRASGSELLVLGGLGESDTLGSFSGQGY</sequence>
<name>A0A5N6ELD6_9EURO</name>
<dbReference type="Proteomes" id="UP000326799">
    <property type="component" value="Unassembled WGS sequence"/>
</dbReference>
<keyword evidence="1" id="KW-0732">Signal</keyword>
<protein>
    <submittedName>
        <fullName evidence="2">Uncharacterized protein</fullName>
    </submittedName>
</protein>
<feature type="chain" id="PRO_5025065408" evidence="1">
    <location>
        <begin position="24"/>
        <end position="112"/>
    </location>
</feature>
<keyword evidence="3" id="KW-1185">Reference proteome</keyword>
<evidence type="ECO:0000313" key="3">
    <source>
        <dbReference type="Proteomes" id="UP000326799"/>
    </source>
</evidence>
<evidence type="ECO:0000313" key="2">
    <source>
        <dbReference type="EMBL" id="KAB8217200.1"/>
    </source>
</evidence>
<dbReference type="AlphaFoldDB" id="A0A5N6ELD6"/>
<evidence type="ECO:0000256" key="1">
    <source>
        <dbReference type="SAM" id="SignalP"/>
    </source>
</evidence>
<accession>A0A5N6ELD6</accession>
<feature type="signal peptide" evidence="1">
    <location>
        <begin position="1"/>
        <end position="23"/>
    </location>
</feature>
<gene>
    <name evidence="2" type="ORF">BDV33DRAFT_206591</name>
</gene>
<dbReference type="EMBL" id="ML733467">
    <property type="protein sequence ID" value="KAB8217200.1"/>
    <property type="molecule type" value="Genomic_DNA"/>
</dbReference>